<dbReference type="Proteomes" id="UP000248840">
    <property type="component" value="Unassembled WGS sequence"/>
</dbReference>
<dbReference type="PROSITE" id="PS51257">
    <property type="entry name" value="PROKAR_LIPOPROTEIN"/>
    <property type="match status" value="1"/>
</dbReference>
<comment type="caution">
    <text evidence="1">The sequence shown here is derived from an EMBL/GenBank/DDBJ whole genome shotgun (WGS) entry which is preliminary data.</text>
</comment>
<sequence length="240" mass="27205">MTNYIKMSLFGLMVLFVGCKNEADKPKVTYNTKEKAINVKNDTAQIKVADLPIHFEGTSVLLFPVGDINVYGRTSGMTYDSSSSETQQSFTISNNTENEITGFLQNVGFQEIGNDSICKLTEKPILIETITFLKTIADKTKKQFLIYTLTDSDTNTDGKIDSNDVKSLYLSNVKGEGFVKLSPDIQELIDWNVVENLNRIYFRTIEDINKNGAFDKEDKVRYYYLDLLAKESKVMEYTPI</sequence>
<dbReference type="PROSITE" id="PS00018">
    <property type="entry name" value="EF_HAND_1"/>
    <property type="match status" value="1"/>
</dbReference>
<name>A0A328YQV2_9FLAO</name>
<dbReference type="OrthoDB" id="997423at2"/>
<reference evidence="1 2" key="1">
    <citation type="submission" date="2018-06" db="EMBL/GenBank/DDBJ databases">
        <title>Genomic Encyclopedia of Archaeal and Bacterial Type Strains, Phase II (KMG-II): from individual species to whole genera.</title>
        <authorList>
            <person name="Goeker M."/>
        </authorList>
    </citation>
    <scope>NUCLEOTIDE SEQUENCE [LARGE SCALE GENOMIC DNA]</scope>
    <source>
        <strain evidence="1 2">DSM 25663</strain>
    </source>
</reference>
<accession>A0A328YQV2</accession>
<proteinExistence type="predicted"/>
<dbReference type="EMBL" id="QLSZ01000001">
    <property type="protein sequence ID" value="RAR75744.1"/>
    <property type="molecule type" value="Genomic_DNA"/>
</dbReference>
<organism evidence="1 2">
    <name type="scientific">Flavobacterium aciduliphilum</name>
    <dbReference type="NCBI Taxonomy" id="1101402"/>
    <lineage>
        <taxon>Bacteria</taxon>
        <taxon>Pseudomonadati</taxon>
        <taxon>Bacteroidota</taxon>
        <taxon>Flavobacteriia</taxon>
        <taxon>Flavobacteriales</taxon>
        <taxon>Flavobacteriaceae</taxon>
        <taxon>Flavobacterium</taxon>
    </lineage>
</organism>
<dbReference type="AlphaFoldDB" id="A0A328YQV2"/>
<keyword evidence="2" id="KW-1185">Reference proteome</keyword>
<evidence type="ECO:0000313" key="2">
    <source>
        <dbReference type="Proteomes" id="UP000248840"/>
    </source>
</evidence>
<evidence type="ECO:0000313" key="1">
    <source>
        <dbReference type="EMBL" id="RAR75744.1"/>
    </source>
</evidence>
<evidence type="ECO:0008006" key="3">
    <source>
        <dbReference type="Google" id="ProtNLM"/>
    </source>
</evidence>
<dbReference type="RefSeq" id="WP_112112097.1">
    <property type="nucleotide sequence ID" value="NZ_QLSZ01000001.1"/>
</dbReference>
<protein>
    <recommendedName>
        <fullName evidence="3">EF-hand domain-containing protein</fullName>
    </recommendedName>
</protein>
<gene>
    <name evidence="1" type="ORF">CLV55_101448</name>
</gene>
<dbReference type="InterPro" id="IPR018247">
    <property type="entry name" value="EF_Hand_1_Ca_BS"/>
</dbReference>